<evidence type="ECO:0008006" key="5">
    <source>
        <dbReference type="Google" id="ProtNLM"/>
    </source>
</evidence>
<dbReference type="OrthoDB" id="1684102at2759"/>
<keyword evidence="2" id="KW-1133">Transmembrane helix</keyword>
<reference evidence="3 4" key="1">
    <citation type="submission" date="2016-07" db="EMBL/GenBank/DDBJ databases">
        <title>Pervasive Adenine N6-methylation of Active Genes in Fungi.</title>
        <authorList>
            <consortium name="DOE Joint Genome Institute"/>
            <person name="Mondo S.J."/>
            <person name="Dannebaum R.O."/>
            <person name="Kuo R.C."/>
            <person name="Labutti K."/>
            <person name="Haridas S."/>
            <person name="Kuo A."/>
            <person name="Salamov A."/>
            <person name="Ahrendt S.R."/>
            <person name="Lipzen A."/>
            <person name="Sullivan W."/>
            <person name="Andreopoulos W.B."/>
            <person name="Clum A."/>
            <person name="Lindquist E."/>
            <person name="Daum C."/>
            <person name="Ramamoorthy G.K."/>
            <person name="Gryganskyi A."/>
            <person name="Culley D."/>
            <person name="Magnuson J.K."/>
            <person name="James T.Y."/>
            <person name="O'Malley M.A."/>
            <person name="Stajich J.E."/>
            <person name="Spatafora J.W."/>
            <person name="Visel A."/>
            <person name="Grigoriev I.V."/>
        </authorList>
    </citation>
    <scope>NUCLEOTIDE SEQUENCE [LARGE SCALE GENOMIC DNA]</scope>
    <source>
        <strain evidence="3 4">NRRL 1336</strain>
    </source>
</reference>
<evidence type="ECO:0000313" key="3">
    <source>
        <dbReference type="EMBL" id="ORZ08131.1"/>
    </source>
</evidence>
<comment type="caution">
    <text evidence="3">The sequence shown here is derived from an EMBL/GenBank/DDBJ whole genome shotgun (WGS) entry which is preliminary data.</text>
</comment>
<sequence length="668" mass="76456">MKPTRESYFSHQRRQSTSTSSSSNNAPYPSSPSASSVSSSSSHRNNSNNKLRGIHINISSDPFQHRIPPYLQRLWQESQWKQYASKVHRMGRRYYATHRLKQMIIIGMVVVFCICVVLLLHVGFFSGKKYQDWERQSHRHHYDSGMEEYMDEVDLLEDVYPDAGKGLTTLILVLPPPPPPSSALSPAGGEDDSTTTSVDAILPVLKAFCDHDIFGQVLLWNNYSPHISLDQVLLFDHCPASKITIHNASSDLKSTARYMACTMAKTPYCYFYDPTHPMPQQLRSVYANFLRSPTWVHGASVNRAHYTATQWTWCFWYNDSDVHLHTCYITPDTGMFVTKDMATTFLHQMELDPIDPAFADMYFTLWMNQGPGYILQGKRTTTTSASDVWTLTDDEMAHLQHGLRTLYNSLKYRNGIFSTSSSSLALAHHGGVQGDREQQAKRHARTSCHDDRCLFLTNVASLPNMDLITYQPFSLEDSTNTTTVQDTIRLHQDYYTDHHANQDQKSGSSSSSSHSNAGWMATHTYDRAVDGNDATAWMSPEWDYIGLDLLMPVRIPLKYRILVNHPYPYRRAIQYQMSYDGALWIDLRSPTLHCVSLANHQRQAEGPLLECRFLVPETGYRFLRLVTLHDLDYRYMVYDFSFSAKVKRDKDGRFLDTVRDDGLAFVDN</sequence>
<feature type="region of interest" description="Disordered" evidence="1">
    <location>
        <begin position="1"/>
        <end position="50"/>
    </location>
</feature>
<name>A0A1X2I2M7_9FUNG</name>
<dbReference type="InterPro" id="IPR008979">
    <property type="entry name" value="Galactose-bd-like_sf"/>
</dbReference>
<feature type="compositionally biased region" description="Low complexity" evidence="1">
    <location>
        <begin position="15"/>
        <end position="49"/>
    </location>
</feature>
<keyword evidence="4" id="KW-1185">Reference proteome</keyword>
<keyword evidence="2" id="KW-0812">Transmembrane</keyword>
<evidence type="ECO:0000313" key="4">
    <source>
        <dbReference type="Proteomes" id="UP000193560"/>
    </source>
</evidence>
<gene>
    <name evidence="3" type="ORF">BCR42DRAFT_442306</name>
</gene>
<evidence type="ECO:0000256" key="1">
    <source>
        <dbReference type="SAM" id="MobiDB-lite"/>
    </source>
</evidence>
<dbReference type="EMBL" id="MCGE01000032">
    <property type="protein sequence ID" value="ORZ08131.1"/>
    <property type="molecule type" value="Genomic_DNA"/>
</dbReference>
<keyword evidence="2" id="KW-0472">Membrane</keyword>
<protein>
    <recommendedName>
        <fullName evidence="5">F5/8 type C domain-containing protein</fullName>
    </recommendedName>
</protein>
<dbReference type="AlphaFoldDB" id="A0A1X2I2M7"/>
<evidence type="ECO:0000256" key="2">
    <source>
        <dbReference type="SAM" id="Phobius"/>
    </source>
</evidence>
<feature type="transmembrane region" description="Helical" evidence="2">
    <location>
        <begin position="103"/>
        <end position="125"/>
    </location>
</feature>
<dbReference type="SUPFAM" id="SSF49785">
    <property type="entry name" value="Galactose-binding domain-like"/>
    <property type="match status" value="1"/>
</dbReference>
<accession>A0A1X2I2M7</accession>
<organism evidence="3 4">
    <name type="scientific">Absidia repens</name>
    <dbReference type="NCBI Taxonomy" id="90262"/>
    <lineage>
        <taxon>Eukaryota</taxon>
        <taxon>Fungi</taxon>
        <taxon>Fungi incertae sedis</taxon>
        <taxon>Mucoromycota</taxon>
        <taxon>Mucoromycotina</taxon>
        <taxon>Mucoromycetes</taxon>
        <taxon>Mucorales</taxon>
        <taxon>Cunninghamellaceae</taxon>
        <taxon>Absidia</taxon>
    </lineage>
</organism>
<dbReference type="Proteomes" id="UP000193560">
    <property type="component" value="Unassembled WGS sequence"/>
</dbReference>
<proteinExistence type="predicted"/>